<comment type="cofactor">
    <cofactor evidence="1">
        <name>Mg(2+)</name>
        <dbReference type="ChEBI" id="CHEBI:18420"/>
    </cofactor>
</comment>
<reference evidence="5 6" key="1">
    <citation type="journal article" date="2011" name="PLoS ONE">
        <title>Haloquadratum walsbyi: limited diversity in a global pond.</title>
        <authorList>
            <person name="Dyall-Smith M."/>
            <person name="Pfeiffer F."/>
            <person name="Klee K."/>
            <person name="Palm P."/>
            <person name="Gross K."/>
            <person name="Schuster S.C."/>
            <person name="Rampp M."/>
            <person name="Oesterhelt D."/>
        </authorList>
    </citation>
    <scope>NUCLEOTIDE SEQUENCE [LARGE SCALE GENOMIC DNA]</scope>
    <source>
        <strain evidence="6">DSM 16854 / JCM 12705 / C23</strain>
    </source>
</reference>
<dbReference type="PRINTS" id="PR00413">
    <property type="entry name" value="HADHALOGNASE"/>
</dbReference>
<dbReference type="OrthoDB" id="27736at2157"/>
<dbReference type="HOGENOM" id="CLU_045011_8_2_2"/>
<proteinExistence type="inferred from homology"/>
<dbReference type="Proteomes" id="UP000007954">
    <property type="component" value="Chromosome"/>
</dbReference>
<dbReference type="AlphaFoldDB" id="G0LML8"/>
<dbReference type="SFLD" id="SFLDG01129">
    <property type="entry name" value="C1.5:_HAD__Beta-PGM__Phosphata"/>
    <property type="match status" value="1"/>
</dbReference>
<dbReference type="NCBIfam" id="TIGR01549">
    <property type="entry name" value="HAD-SF-IA-v1"/>
    <property type="match status" value="1"/>
</dbReference>
<dbReference type="GeneID" id="12448424"/>
<dbReference type="SUPFAM" id="SSF56784">
    <property type="entry name" value="HAD-like"/>
    <property type="match status" value="1"/>
</dbReference>
<evidence type="ECO:0000256" key="4">
    <source>
        <dbReference type="ARBA" id="ARBA00022842"/>
    </source>
</evidence>
<dbReference type="KEGG" id="hwc:Hqrw_3591"/>
<evidence type="ECO:0000313" key="5">
    <source>
        <dbReference type="EMBL" id="CCC41338.1"/>
    </source>
</evidence>
<sequence length="219" mass="23207">MTLTAVGFDLDETLAIPTRDRATILAEAVASVGAPQITREAYLEAHGRHLTSETRTPIFADLLAGRETDVDAKALADAYRREIADALVPLNGIKPFLQTLTTEYNVGLLTNGPQLAQRHKLQTLSLTQSFDVALVTGELSAGKPDPAAFKALTDALDVTAGETAYVGDDIDADIMGAANAGLIPIQVTYDGGPAPASEAAVHIPRQKLCSRLPTVLKEY</sequence>
<name>G0LML8_HALWC</name>
<accession>G0LML8</accession>
<gene>
    <name evidence="5" type="ordered locus">Hqrw_3591</name>
</gene>
<evidence type="ECO:0000256" key="2">
    <source>
        <dbReference type="ARBA" id="ARBA00007958"/>
    </source>
</evidence>
<organism evidence="5 6">
    <name type="scientific">Haloquadratum walsbyi (strain DSM 16854 / JCM 12705 / C23)</name>
    <dbReference type="NCBI Taxonomy" id="768065"/>
    <lineage>
        <taxon>Archaea</taxon>
        <taxon>Methanobacteriati</taxon>
        <taxon>Methanobacteriota</taxon>
        <taxon>Stenosarchaea group</taxon>
        <taxon>Halobacteria</taxon>
        <taxon>Halobacteriales</taxon>
        <taxon>Haloferacaceae</taxon>
        <taxon>Haloquadratum</taxon>
    </lineage>
</organism>
<keyword evidence="4" id="KW-0460">Magnesium</keyword>
<evidence type="ECO:0000256" key="1">
    <source>
        <dbReference type="ARBA" id="ARBA00001946"/>
    </source>
</evidence>
<dbReference type="GO" id="GO:0016787">
    <property type="term" value="F:hydrolase activity"/>
    <property type="evidence" value="ECO:0007669"/>
    <property type="project" value="UniProtKB-KW"/>
</dbReference>
<keyword evidence="3 5" id="KW-0378">Hydrolase</keyword>
<protein>
    <submittedName>
        <fullName evidence="5">HAD superfamily hydrolase</fullName>
    </submittedName>
</protein>
<dbReference type="GO" id="GO:0044281">
    <property type="term" value="P:small molecule metabolic process"/>
    <property type="evidence" value="ECO:0007669"/>
    <property type="project" value="UniProtKB-ARBA"/>
</dbReference>
<dbReference type="InterPro" id="IPR006439">
    <property type="entry name" value="HAD-SF_hydro_IA"/>
</dbReference>
<dbReference type="Gene3D" id="3.40.50.1000">
    <property type="entry name" value="HAD superfamily/HAD-like"/>
    <property type="match status" value="1"/>
</dbReference>
<evidence type="ECO:0000313" key="6">
    <source>
        <dbReference type="Proteomes" id="UP000007954"/>
    </source>
</evidence>
<dbReference type="NCBIfam" id="TIGR01509">
    <property type="entry name" value="HAD-SF-IA-v3"/>
    <property type="match status" value="1"/>
</dbReference>
<dbReference type="InterPro" id="IPR036412">
    <property type="entry name" value="HAD-like_sf"/>
</dbReference>
<evidence type="ECO:0000256" key="3">
    <source>
        <dbReference type="ARBA" id="ARBA00022801"/>
    </source>
</evidence>
<dbReference type="RefSeq" id="WP_014556734.1">
    <property type="nucleotide sequence ID" value="NC_017459.1"/>
</dbReference>
<dbReference type="SFLD" id="SFLDS00003">
    <property type="entry name" value="Haloacid_Dehalogenase"/>
    <property type="match status" value="1"/>
</dbReference>
<dbReference type="InterPro" id="IPR041492">
    <property type="entry name" value="HAD_2"/>
</dbReference>
<dbReference type="Gene3D" id="1.20.120.710">
    <property type="entry name" value="Haloacid dehalogenase hydrolase-like domain"/>
    <property type="match status" value="1"/>
</dbReference>
<dbReference type="InterPro" id="IPR023214">
    <property type="entry name" value="HAD_sf"/>
</dbReference>
<dbReference type="PANTHER" id="PTHR46470">
    <property type="entry name" value="N-ACYLNEURAMINATE-9-PHOSPHATASE"/>
    <property type="match status" value="1"/>
</dbReference>
<comment type="similarity">
    <text evidence="2">Belongs to the HAD-like hydrolase superfamily.</text>
</comment>
<dbReference type="Pfam" id="PF13419">
    <property type="entry name" value="HAD_2"/>
    <property type="match status" value="1"/>
</dbReference>
<dbReference type="EMBL" id="FR746099">
    <property type="protein sequence ID" value="CCC41338.1"/>
    <property type="molecule type" value="Genomic_DNA"/>
</dbReference>
<dbReference type="InterPro" id="IPR051400">
    <property type="entry name" value="HAD-like_hydrolase"/>
</dbReference>